<evidence type="ECO:0000256" key="2">
    <source>
        <dbReference type="ARBA" id="ARBA00004651"/>
    </source>
</evidence>
<keyword evidence="14" id="KW-0969">Cilium</keyword>
<evidence type="ECO:0000259" key="13">
    <source>
        <dbReference type="Pfam" id="PF08345"/>
    </source>
</evidence>
<dbReference type="GO" id="GO:0009431">
    <property type="term" value="C:bacterial-type flagellum basal body, MS ring"/>
    <property type="evidence" value="ECO:0007669"/>
    <property type="project" value="InterPro"/>
</dbReference>
<keyword evidence="6 11" id="KW-1133">Transmembrane helix</keyword>
<dbReference type="InterPro" id="IPR013556">
    <property type="entry name" value="Flag_M-ring_C"/>
</dbReference>
<feature type="domain" description="Flagellar M-ring C-terminal" evidence="13">
    <location>
        <begin position="254"/>
        <end position="396"/>
    </location>
</feature>
<evidence type="ECO:0000313" key="14">
    <source>
        <dbReference type="EMBL" id="RHK07178.1"/>
    </source>
</evidence>
<comment type="function">
    <text evidence="9">The M ring may be actively involved in energy transduction.</text>
</comment>
<organism evidence="14 15">
    <name type="scientific">Enterococcus casseliflavus</name>
    <name type="common">Enterococcus flavescens</name>
    <dbReference type="NCBI Taxonomy" id="37734"/>
    <lineage>
        <taxon>Bacteria</taxon>
        <taxon>Bacillati</taxon>
        <taxon>Bacillota</taxon>
        <taxon>Bacilli</taxon>
        <taxon>Lactobacillales</taxon>
        <taxon>Enterococcaceae</taxon>
        <taxon>Enterococcus</taxon>
    </lineage>
</organism>
<dbReference type="InterPro" id="IPR006182">
    <property type="entry name" value="FliF_N_dom"/>
</dbReference>
<dbReference type="InterPro" id="IPR043427">
    <property type="entry name" value="YscJ/FliF"/>
</dbReference>
<dbReference type="GO" id="GO:0003774">
    <property type="term" value="F:cytoskeletal motor activity"/>
    <property type="evidence" value="ECO:0007669"/>
    <property type="project" value="InterPro"/>
</dbReference>
<accession>A0A415EV45</accession>
<dbReference type="Proteomes" id="UP000286288">
    <property type="component" value="Unassembled WGS sequence"/>
</dbReference>
<dbReference type="InterPro" id="IPR000067">
    <property type="entry name" value="FlgMring_FliF"/>
</dbReference>
<dbReference type="GO" id="GO:0071973">
    <property type="term" value="P:bacterial-type flagellum-dependent cell motility"/>
    <property type="evidence" value="ECO:0007669"/>
    <property type="project" value="InterPro"/>
</dbReference>
<evidence type="ECO:0000256" key="10">
    <source>
        <dbReference type="SAM" id="MobiDB-lite"/>
    </source>
</evidence>
<keyword evidence="7 11" id="KW-0472">Membrane</keyword>
<evidence type="ECO:0000256" key="9">
    <source>
        <dbReference type="PIRNR" id="PIRNR004862"/>
    </source>
</evidence>
<protein>
    <recommendedName>
        <fullName evidence="9">Flagellar M-ring protein</fullName>
    </recommendedName>
</protein>
<feature type="domain" description="Flagellar M-ring N-terminal" evidence="12">
    <location>
        <begin position="47"/>
        <end position="219"/>
    </location>
</feature>
<feature type="transmembrane region" description="Helical" evidence="11">
    <location>
        <begin position="25"/>
        <end position="44"/>
    </location>
</feature>
<evidence type="ECO:0000256" key="8">
    <source>
        <dbReference type="ARBA" id="ARBA00023143"/>
    </source>
</evidence>
<name>A0A415EV45_ENTCA</name>
<gene>
    <name evidence="14" type="primary">fliF</name>
    <name evidence="14" type="ORF">DW084_04700</name>
</gene>
<evidence type="ECO:0000313" key="15">
    <source>
        <dbReference type="Proteomes" id="UP000286288"/>
    </source>
</evidence>
<dbReference type="NCBIfam" id="TIGR00206">
    <property type="entry name" value="fliF"/>
    <property type="match status" value="1"/>
</dbReference>
<evidence type="ECO:0000256" key="5">
    <source>
        <dbReference type="ARBA" id="ARBA00022692"/>
    </source>
</evidence>
<evidence type="ECO:0000256" key="1">
    <source>
        <dbReference type="ARBA" id="ARBA00004117"/>
    </source>
</evidence>
<evidence type="ECO:0000256" key="7">
    <source>
        <dbReference type="ARBA" id="ARBA00023136"/>
    </source>
</evidence>
<feature type="compositionally biased region" description="Polar residues" evidence="10">
    <location>
        <begin position="515"/>
        <end position="524"/>
    </location>
</feature>
<evidence type="ECO:0000256" key="4">
    <source>
        <dbReference type="ARBA" id="ARBA00022475"/>
    </source>
</evidence>
<sequence>MMDKVKEWTEQLKDRWQMQSSLKKMIVVLSVISVLGITAAVYYLNTRIEYGILFTDLSDADAGTISKDLEEQQIAYKLADNGTTILIDKDQVDEYRINLAVDNKLPNTSTGFELFDDANMMTTDEDRKIMYQRAVTGELQRAIESIDAVKSAKVLLVMPEESVFSSEESAPTASIVLTLKNQQISDESVQGIVTLTSGAVEKLKPENVKVVDSAGNTLTRTEDEASQLSGLNNKYIAIKDSYEKTLEEKVAKLLTPIYGADKFQVSINLDLNFDSIERKKVTYDDPEIKSETVQAAGSQGTVQEAQTGTVDDNVSNVTGTDGEGNNSYSRSVENELDTETTTTITAPGMIERMTSSIVINANLSQADQAELQQLIASAVGYDNDRGDQIAIQGFDFAQAEVDPAADPQGNEPIAAAKGYLKYAIIGGIVLTLFLVILMIVGVIRRRRKEDELEVDVTEEMVTFAQPSAVSTGASPSVAQEVVFGGVGNRSAETKPAVPEASTQETAAEHSGEPTLDQTAKNYAESNPEVAAELIKAWMKEK</sequence>
<dbReference type="Pfam" id="PF01514">
    <property type="entry name" value="YscJ_FliF"/>
    <property type="match status" value="1"/>
</dbReference>
<keyword evidence="4" id="KW-1003">Cell membrane</keyword>
<feature type="region of interest" description="Disordered" evidence="10">
    <location>
        <begin position="489"/>
        <end position="524"/>
    </location>
</feature>
<keyword evidence="5 11" id="KW-0812">Transmembrane</keyword>
<reference evidence="14 15" key="1">
    <citation type="submission" date="2018-08" db="EMBL/GenBank/DDBJ databases">
        <title>A genome reference for cultivated species of the human gut microbiota.</title>
        <authorList>
            <person name="Zou Y."/>
            <person name="Xue W."/>
            <person name="Luo G."/>
        </authorList>
    </citation>
    <scope>NUCLEOTIDE SEQUENCE [LARGE SCALE GENOMIC DNA]</scope>
    <source>
        <strain evidence="14 15">AF48-16</strain>
    </source>
</reference>
<evidence type="ECO:0000259" key="12">
    <source>
        <dbReference type="Pfam" id="PF01514"/>
    </source>
</evidence>
<feature type="compositionally biased region" description="Polar residues" evidence="10">
    <location>
        <begin position="311"/>
        <end position="331"/>
    </location>
</feature>
<dbReference type="PANTHER" id="PTHR30046:SF0">
    <property type="entry name" value="FLAGELLAR M-RING PROTEIN"/>
    <property type="match status" value="1"/>
</dbReference>
<dbReference type="Gene3D" id="3.30.300.30">
    <property type="match status" value="1"/>
</dbReference>
<dbReference type="GO" id="GO:0005886">
    <property type="term" value="C:plasma membrane"/>
    <property type="evidence" value="ECO:0007669"/>
    <property type="project" value="UniProtKB-SubCell"/>
</dbReference>
<dbReference type="PRINTS" id="PR01009">
    <property type="entry name" value="FLGMRINGFLIF"/>
</dbReference>
<evidence type="ECO:0000256" key="3">
    <source>
        <dbReference type="ARBA" id="ARBA00007971"/>
    </source>
</evidence>
<comment type="subcellular location">
    <subcellularLocation>
        <location evidence="1 9">Bacterial flagellum basal body</location>
    </subcellularLocation>
    <subcellularLocation>
        <location evidence="2">Cell membrane</location>
        <topology evidence="2">Multi-pass membrane protein</topology>
    </subcellularLocation>
</comment>
<feature type="region of interest" description="Disordered" evidence="10">
    <location>
        <begin position="311"/>
        <end position="338"/>
    </location>
</feature>
<dbReference type="Pfam" id="PF08345">
    <property type="entry name" value="YscJ_FliF_C"/>
    <property type="match status" value="1"/>
</dbReference>
<comment type="caution">
    <text evidence="14">The sequence shown here is derived from an EMBL/GenBank/DDBJ whole genome shotgun (WGS) entry which is preliminary data.</text>
</comment>
<proteinExistence type="inferred from homology"/>
<dbReference type="AlphaFoldDB" id="A0A415EV45"/>
<keyword evidence="8 9" id="KW-0975">Bacterial flagellum</keyword>
<evidence type="ECO:0000256" key="11">
    <source>
        <dbReference type="SAM" id="Phobius"/>
    </source>
</evidence>
<feature type="transmembrane region" description="Helical" evidence="11">
    <location>
        <begin position="422"/>
        <end position="443"/>
    </location>
</feature>
<keyword evidence="14" id="KW-0282">Flagellum</keyword>
<dbReference type="PIRSF" id="PIRSF004862">
    <property type="entry name" value="FliF"/>
    <property type="match status" value="1"/>
</dbReference>
<comment type="similarity">
    <text evidence="3 9">Belongs to the FliF family.</text>
</comment>
<evidence type="ECO:0000256" key="6">
    <source>
        <dbReference type="ARBA" id="ARBA00022989"/>
    </source>
</evidence>
<dbReference type="PANTHER" id="PTHR30046">
    <property type="entry name" value="FLAGELLAR M-RING PROTEIN"/>
    <property type="match status" value="1"/>
</dbReference>
<dbReference type="EMBL" id="QRMZ01000005">
    <property type="protein sequence ID" value="RHK07178.1"/>
    <property type="molecule type" value="Genomic_DNA"/>
</dbReference>
<keyword evidence="14" id="KW-0966">Cell projection</keyword>
<dbReference type="InterPro" id="IPR045851">
    <property type="entry name" value="AMP-bd_C_sf"/>
</dbReference>